<dbReference type="Gene3D" id="1.25.40.10">
    <property type="entry name" value="Tetratricopeptide repeat domain"/>
    <property type="match status" value="4"/>
</dbReference>
<keyword evidence="2" id="KW-0614">Plasmid</keyword>
<dbReference type="HOGENOM" id="CLU_010140_1_0_4"/>
<dbReference type="Gene3D" id="3.40.50.2000">
    <property type="entry name" value="Glycogen Phosphorylase B"/>
    <property type="match status" value="1"/>
</dbReference>
<evidence type="ECO:0000256" key="1">
    <source>
        <dbReference type="PROSITE-ProRule" id="PRU00339"/>
    </source>
</evidence>
<keyword evidence="1" id="KW-0802">TPR repeat</keyword>
<reference evidence="2 3" key="1">
    <citation type="journal article" date="2013" name="Genome Announc.">
        <title>Complete Genome Sequence of Burkholderia sp. Strain RPE64, Bacterial Symbiont of the Bean Bug Riptortus pedestris.</title>
        <authorList>
            <person name="Shibata T.F."/>
            <person name="Maeda T."/>
            <person name="Nikoh N."/>
            <person name="Yamaguchi K."/>
            <person name="Oshima K."/>
            <person name="Hattori M."/>
            <person name="Nishiyama T."/>
            <person name="Hasebe M."/>
            <person name="Fukatsu T."/>
            <person name="Kikuchi Y."/>
            <person name="Shigenobu S."/>
        </authorList>
    </citation>
    <scope>NUCLEOTIDE SEQUENCE [LARGE SCALE GENOMIC DNA]</scope>
    <source>
        <plasmid evidence="2 3">p1</plasmid>
    </source>
</reference>
<organism evidence="2 3">
    <name type="scientific">Caballeronia insecticola</name>
    <dbReference type="NCBI Taxonomy" id="758793"/>
    <lineage>
        <taxon>Bacteria</taxon>
        <taxon>Pseudomonadati</taxon>
        <taxon>Pseudomonadota</taxon>
        <taxon>Betaproteobacteria</taxon>
        <taxon>Burkholderiales</taxon>
        <taxon>Burkholderiaceae</taxon>
        <taxon>Caballeronia</taxon>
    </lineage>
</organism>
<geneLocation type="plasmid" evidence="2 3">
    <name>p1</name>
</geneLocation>
<feature type="repeat" description="TPR" evidence="1">
    <location>
        <begin position="271"/>
        <end position="304"/>
    </location>
</feature>
<dbReference type="PANTHER" id="PTHR44809">
    <property type="match status" value="1"/>
</dbReference>
<feature type="repeat" description="TPR" evidence="1">
    <location>
        <begin position="135"/>
        <end position="168"/>
    </location>
</feature>
<gene>
    <name evidence="2" type="ORF">BRPE64_DCDS02960</name>
</gene>
<dbReference type="InterPro" id="IPR019734">
    <property type="entry name" value="TPR_rpt"/>
</dbReference>
<dbReference type="RefSeq" id="WP_016347941.1">
    <property type="nucleotide sequence ID" value="NC_021289.1"/>
</dbReference>
<dbReference type="PANTHER" id="PTHR44809:SF1">
    <property type="entry name" value="PROTEIN O-MANNOSYL-TRANSFERASE TMTC1"/>
    <property type="match status" value="1"/>
</dbReference>
<proteinExistence type="predicted"/>
<evidence type="ECO:0000313" key="2">
    <source>
        <dbReference type="EMBL" id="BAN27232.1"/>
    </source>
</evidence>
<dbReference type="SUPFAM" id="SSF48452">
    <property type="entry name" value="TPR-like"/>
    <property type="match status" value="2"/>
</dbReference>
<dbReference type="PATRIC" id="fig|758793.3.peg.5446"/>
<feature type="repeat" description="TPR" evidence="1">
    <location>
        <begin position="67"/>
        <end position="100"/>
    </location>
</feature>
<dbReference type="PROSITE" id="PS50005">
    <property type="entry name" value="TPR"/>
    <property type="match status" value="4"/>
</dbReference>
<dbReference type="SUPFAM" id="SSF53756">
    <property type="entry name" value="UDP-Glycosyltransferase/glycogen phosphorylase"/>
    <property type="match status" value="1"/>
</dbReference>
<dbReference type="PROSITE" id="PS50293">
    <property type="entry name" value="TPR_REGION"/>
    <property type="match status" value="1"/>
</dbReference>
<keyword evidence="3" id="KW-1185">Reference proteome</keyword>
<sequence length="646" mass="71362">MSLFERTLDAYLAGRTQEAESGCRDVLAANARHIDALHLLGLIRRDSGAFDEAESLIRQAIAEDEQARFAGSLGSVLLDQGRKTEAEASFRRAIELDARDPAAHYNLAILLLDVARADEAEAALRRVVALDTHFPGAHRNLGRAMFMLARHDDAQAFFRHAIEVDPADARAYTGRAAALTLADRLDDAKAACDEAIRIDPASCDAYVNLGAVLLRLERLEEAEAASRAALRLDAQRVHAHYNLGTTLLEADRLAEAEASLRQALEHDSSCVEAWLNLGRVLERLRRLDEAESAYRSGLKLRPSDPDLEGNLALVLLAQGQFAEGWPLYESRVPALRAEAHLWDAGLACPQWKGESLRGKSIVVVSEQGLGDTLQFCRYLPLLKAKGVKRLTVVCDAALARLVEGIEEVDACIRSSALLDAPKHDFWCLMMSLPLRFNTTLESIPAPMPYLRALNGLAENWKTRLPATTPKIGLVWAGEPRPDMKAAAPIDKRRSIHARQFMPLLQIPGATFVSLQLGATTRPQIGELPDALRPFDPMNDVTDFADTAAIIENLDLVIAVDTSTAHLAGALNKPVWMLSRFDQCWRWLIERDDTPWYPSMRLFRQTQPGDWDSVIARVADELKAFVAPAAKSKTAEAAKRPARKKRK</sequence>
<dbReference type="InterPro" id="IPR011990">
    <property type="entry name" value="TPR-like_helical_dom_sf"/>
</dbReference>
<feature type="repeat" description="TPR" evidence="1">
    <location>
        <begin position="203"/>
        <end position="236"/>
    </location>
</feature>
<evidence type="ECO:0000313" key="3">
    <source>
        <dbReference type="Proteomes" id="UP000013966"/>
    </source>
</evidence>
<dbReference type="Proteomes" id="UP000013966">
    <property type="component" value="Plasmid p1"/>
</dbReference>
<dbReference type="SMART" id="SM00028">
    <property type="entry name" value="TPR"/>
    <property type="match status" value="8"/>
</dbReference>
<accession>R4X4F3</accession>
<reference evidence="2 3" key="2">
    <citation type="journal article" date="2018" name="Int. J. Syst. Evol. Microbiol.">
        <title>Burkholderia insecticola sp. nov., a gut symbiotic bacterium of the bean bug Riptortus pedestris.</title>
        <authorList>
            <person name="Takeshita K."/>
            <person name="Tamaki H."/>
            <person name="Ohbayashi T."/>
            <person name="Meng X.-Y."/>
            <person name="Sone T."/>
            <person name="Mitani Y."/>
            <person name="Peeters C."/>
            <person name="Kikuchi Y."/>
            <person name="Vandamme P."/>
        </authorList>
    </citation>
    <scope>NUCLEOTIDE SEQUENCE [LARGE SCALE GENOMIC DNA]</scope>
    <source>
        <strain evidence="2">RPE64</strain>
        <plasmid evidence="2 3">p1</plasmid>
    </source>
</reference>
<dbReference type="AlphaFoldDB" id="R4X4F3"/>
<dbReference type="InterPro" id="IPR052943">
    <property type="entry name" value="TMTC_O-mannosyl-trnsfr"/>
</dbReference>
<name>R4X4F3_9BURK</name>
<dbReference type="OrthoDB" id="9814129at2"/>
<dbReference type="Pfam" id="PF13432">
    <property type="entry name" value="TPR_16"/>
    <property type="match status" value="2"/>
</dbReference>
<dbReference type="Pfam" id="PF14559">
    <property type="entry name" value="TPR_19"/>
    <property type="match status" value="1"/>
</dbReference>
<protein>
    <submittedName>
        <fullName evidence="2">TPR repeat-containing protein</fullName>
    </submittedName>
</protein>
<dbReference type="EMBL" id="AP013061">
    <property type="protein sequence ID" value="BAN27232.1"/>
    <property type="molecule type" value="Genomic_DNA"/>
</dbReference>
<dbReference type="KEGG" id="buo:BRPE64_DCDS02960"/>
<dbReference type="Pfam" id="PF13431">
    <property type="entry name" value="TPR_17"/>
    <property type="match status" value="1"/>
</dbReference>